<dbReference type="GO" id="GO:0008270">
    <property type="term" value="F:zinc ion binding"/>
    <property type="evidence" value="ECO:0007669"/>
    <property type="project" value="UniProtKB-UniRule"/>
</dbReference>
<evidence type="ECO:0000256" key="6">
    <source>
        <dbReference type="HAMAP-Rule" id="MF_01558"/>
    </source>
</evidence>
<dbReference type="InterPro" id="IPR002125">
    <property type="entry name" value="CMP_dCMP_dom"/>
</dbReference>
<keyword evidence="12" id="KW-1185">Reference proteome</keyword>
<protein>
    <recommendedName>
        <fullName evidence="6">Cytidine deaminase</fullName>
        <ecNumber evidence="6">3.5.4.5</ecNumber>
    </recommendedName>
    <alternativeName>
        <fullName evidence="6">Cytidine aminohydrolase</fullName>
        <shortName evidence="6">CDA</shortName>
    </alternativeName>
</protein>
<dbReference type="PROSITE" id="PS00903">
    <property type="entry name" value="CYT_DCMP_DEAMINASES_1"/>
    <property type="match status" value="1"/>
</dbReference>
<keyword evidence="3 6" id="KW-0479">Metal-binding</keyword>
<comment type="catalytic activity">
    <reaction evidence="6">
        <text>cytidine + H2O + H(+) = uridine + NH4(+)</text>
        <dbReference type="Rhea" id="RHEA:16069"/>
        <dbReference type="ChEBI" id="CHEBI:15377"/>
        <dbReference type="ChEBI" id="CHEBI:15378"/>
        <dbReference type="ChEBI" id="CHEBI:16704"/>
        <dbReference type="ChEBI" id="CHEBI:17562"/>
        <dbReference type="ChEBI" id="CHEBI:28938"/>
        <dbReference type="EC" id="3.5.4.5"/>
    </reaction>
</comment>
<feature type="binding site" evidence="6 8">
    <location>
        <begin position="89"/>
        <end position="91"/>
    </location>
    <ligand>
        <name>substrate</name>
    </ligand>
</feature>
<evidence type="ECO:0000256" key="9">
    <source>
        <dbReference type="PIRSR" id="PIRSR006334-3"/>
    </source>
</evidence>
<keyword evidence="4 6" id="KW-0378">Hydrolase</keyword>
<comment type="caution">
    <text evidence="11">The sequence shown here is derived from an EMBL/GenBank/DDBJ whole genome shotgun (WGS) entry which is preliminary data.</text>
</comment>
<dbReference type="EC" id="3.5.4.5" evidence="6"/>
<dbReference type="Gene3D" id="3.40.140.10">
    <property type="entry name" value="Cytidine Deaminase, domain 2"/>
    <property type="match status" value="2"/>
</dbReference>
<evidence type="ECO:0000313" key="11">
    <source>
        <dbReference type="EMBL" id="PWC11252.1"/>
    </source>
</evidence>
<dbReference type="GO" id="GO:0072527">
    <property type="term" value="P:pyrimidine-containing compound metabolic process"/>
    <property type="evidence" value="ECO:0007669"/>
    <property type="project" value="UniProtKB-ARBA"/>
</dbReference>
<evidence type="ECO:0000313" key="12">
    <source>
        <dbReference type="Proteomes" id="UP000296159"/>
    </source>
</evidence>
<feature type="domain" description="CMP/dCMP-type deaminase" evidence="10">
    <location>
        <begin position="48"/>
        <end position="163"/>
    </location>
</feature>
<feature type="binding site" evidence="6 9">
    <location>
        <position position="132"/>
    </location>
    <ligand>
        <name>Zn(2+)</name>
        <dbReference type="ChEBI" id="CHEBI:29105"/>
        <note>catalytic</note>
    </ligand>
</feature>
<accession>A0A2U1TPG3</accession>
<gene>
    <name evidence="6" type="primary">cdd</name>
    <name evidence="11" type="ORF">DDT56_20380</name>
</gene>
<dbReference type="InterPro" id="IPR016193">
    <property type="entry name" value="Cytidine_deaminase-like"/>
</dbReference>
<comment type="cofactor">
    <cofactor evidence="6 9">
        <name>Zn(2+)</name>
        <dbReference type="ChEBI" id="CHEBI:29105"/>
    </cofactor>
    <text evidence="6 9">Binds 1 zinc ion.</text>
</comment>
<proteinExistence type="inferred from homology"/>
<dbReference type="Pfam" id="PF08211">
    <property type="entry name" value="dCMP_cyt_deam_2"/>
    <property type="match status" value="1"/>
</dbReference>
<comment type="similarity">
    <text evidence="1 6">Belongs to the cytidine and deoxycytidylate deaminase family.</text>
</comment>
<evidence type="ECO:0000256" key="8">
    <source>
        <dbReference type="PIRSR" id="PIRSR006334-2"/>
    </source>
</evidence>
<evidence type="ECO:0000256" key="7">
    <source>
        <dbReference type="PIRSR" id="PIRSR006334-1"/>
    </source>
</evidence>
<evidence type="ECO:0000256" key="1">
    <source>
        <dbReference type="ARBA" id="ARBA00006576"/>
    </source>
</evidence>
<dbReference type="GO" id="GO:0042802">
    <property type="term" value="F:identical protein binding"/>
    <property type="evidence" value="ECO:0007669"/>
    <property type="project" value="UniProtKB-ARBA"/>
</dbReference>
<evidence type="ECO:0000256" key="2">
    <source>
        <dbReference type="ARBA" id="ARBA00011738"/>
    </source>
</evidence>
<comment type="catalytic activity">
    <reaction evidence="6">
        <text>2'-deoxycytidine + H2O + H(+) = 2'-deoxyuridine + NH4(+)</text>
        <dbReference type="Rhea" id="RHEA:13433"/>
        <dbReference type="ChEBI" id="CHEBI:15377"/>
        <dbReference type="ChEBI" id="CHEBI:15378"/>
        <dbReference type="ChEBI" id="CHEBI:15698"/>
        <dbReference type="ChEBI" id="CHEBI:16450"/>
        <dbReference type="ChEBI" id="CHEBI:28938"/>
        <dbReference type="EC" id="3.5.4.5"/>
    </reaction>
</comment>
<dbReference type="Proteomes" id="UP000296159">
    <property type="component" value="Unassembled WGS sequence"/>
</dbReference>
<dbReference type="GO" id="GO:0004126">
    <property type="term" value="F:cytidine deaminase activity"/>
    <property type="evidence" value="ECO:0007669"/>
    <property type="project" value="UniProtKB-UniRule"/>
</dbReference>
<comment type="subunit">
    <text evidence="2 6">Homodimer.</text>
</comment>
<dbReference type="InterPro" id="IPR016192">
    <property type="entry name" value="APOBEC/CMP_deaminase_Zn-bd"/>
</dbReference>
<evidence type="ECO:0000259" key="10">
    <source>
        <dbReference type="PROSITE" id="PS51747"/>
    </source>
</evidence>
<dbReference type="EMBL" id="QDKH01000030">
    <property type="protein sequence ID" value="PWC11252.1"/>
    <property type="molecule type" value="Genomic_DNA"/>
</dbReference>
<comment type="function">
    <text evidence="6">This enzyme scavenges exogenous and endogenous cytidine and 2'-deoxycytidine for UMP synthesis.</text>
</comment>
<dbReference type="InterPro" id="IPR013171">
    <property type="entry name" value="Cyd/dCyd_deaminase_Zn-bd"/>
</dbReference>
<dbReference type="Pfam" id="PF00383">
    <property type="entry name" value="dCMP_cyt_deam_1"/>
    <property type="match status" value="1"/>
</dbReference>
<dbReference type="InterPro" id="IPR020797">
    <property type="entry name" value="Cytidine_deaminase_bacteria"/>
</dbReference>
<dbReference type="FunFam" id="3.40.140.10:FF:000007">
    <property type="entry name" value="Cytidine deaminase"/>
    <property type="match status" value="1"/>
</dbReference>
<reference evidence="11 12" key="1">
    <citation type="submission" date="2018-04" db="EMBL/GenBank/DDBJ databases">
        <title>Brenneria corticis sp.nov.</title>
        <authorList>
            <person name="Li Y."/>
        </authorList>
    </citation>
    <scope>NUCLEOTIDE SEQUENCE [LARGE SCALE GENOMIC DNA]</scope>
    <source>
        <strain evidence="11 12">CFCC 11842</strain>
    </source>
</reference>
<sequence length="295" mass="31680">MHSRFDNALQQLPSRLQSALEPILHRQDFAAMLTADEVAGLADAGRLDTNALAFALLPLAAACALAPHSHFQVGAIAHGVSGNFYFGANMEFSGTPLQQTVHAEQSAISHAWSRNEPALAAITVNYTPCGHCRQFMNELNAASTLRIQLPGRQPALLGHYLPDAFGPGDLNISTRLMDEIDHACMLEHQDALVLAALDAANRSHAPYTQAISGVALETHGGAIYAGRYAENAAFNPSLPPLQAALNLMNLAGERHTAIRRAAVVERRDAAISQWESSAALLNKLGCKNVTRHFVQ</sequence>
<dbReference type="GO" id="GO:0005829">
    <property type="term" value="C:cytosol"/>
    <property type="evidence" value="ECO:0007669"/>
    <property type="project" value="TreeGrafter"/>
</dbReference>
<dbReference type="HAMAP" id="MF_01558">
    <property type="entry name" value="Cyt_deam"/>
    <property type="match status" value="1"/>
</dbReference>
<dbReference type="InterPro" id="IPR050202">
    <property type="entry name" value="Cyt/Deoxycyt_deaminase"/>
</dbReference>
<dbReference type="NCBIfam" id="NF006537">
    <property type="entry name" value="PRK09027.1"/>
    <property type="match status" value="1"/>
</dbReference>
<dbReference type="PANTHER" id="PTHR11644:SF2">
    <property type="entry name" value="CYTIDINE DEAMINASE"/>
    <property type="match status" value="1"/>
</dbReference>
<feature type="binding site" evidence="6 9">
    <location>
        <position position="129"/>
    </location>
    <ligand>
        <name>Zn(2+)</name>
        <dbReference type="ChEBI" id="CHEBI:29105"/>
        <note>catalytic</note>
    </ligand>
</feature>
<feature type="domain" description="CMP/dCMP-type deaminase" evidence="10">
    <location>
        <begin position="187"/>
        <end position="295"/>
    </location>
</feature>
<dbReference type="AlphaFoldDB" id="A0A2U1TPG3"/>
<evidence type="ECO:0000256" key="4">
    <source>
        <dbReference type="ARBA" id="ARBA00022801"/>
    </source>
</evidence>
<dbReference type="CDD" id="cd01283">
    <property type="entry name" value="cytidine_deaminase"/>
    <property type="match status" value="2"/>
</dbReference>
<dbReference type="PROSITE" id="PS51747">
    <property type="entry name" value="CYT_DCMP_DEAMINASES_2"/>
    <property type="match status" value="2"/>
</dbReference>
<keyword evidence="5 6" id="KW-0862">Zinc</keyword>
<dbReference type="NCBIfam" id="TIGR01355">
    <property type="entry name" value="cyt_deam_dimer"/>
    <property type="match status" value="1"/>
</dbReference>
<dbReference type="PANTHER" id="PTHR11644">
    <property type="entry name" value="CYTIDINE DEAMINASE"/>
    <property type="match status" value="1"/>
</dbReference>
<organism evidence="11 12">
    <name type="scientific">Brenneria corticis</name>
    <dbReference type="NCBI Taxonomy" id="2173106"/>
    <lineage>
        <taxon>Bacteria</taxon>
        <taxon>Pseudomonadati</taxon>
        <taxon>Pseudomonadota</taxon>
        <taxon>Gammaproteobacteria</taxon>
        <taxon>Enterobacterales</taxon>
        <taxon>Pectobacteriaceae</taxon>
        <taxon>Brenneria</taxon>
    </lineage>
</organism>
<feature type="binding site" evidence="6 9">
    <location>
        <position position="102"/>
    </location>
    <ligand>
        <name>Zn(2+)</name>
        <dbReference type="ChEBI" id="CHEBI:29105"/>
        <note>catalytic</note>
    </ligand>
</feature>
<evidence type="ECO:0000256" key="5">
    <source>
        <dbReference type="ARBA" id="ARBA00022833"/>
    </source>
</evidence>
<dbReference type="InterPro" id="IPR006263">
    <property type="entry name" value="Cyt_deam_dimer"/>
</dbReference>
<evidence type="ECO:0000256" key="3">
    <source>
        <dbReference type="ARBA" id="ARBA00022723"/>
    </source>
</evidence>
<feature type="active site" description="Proton donor" evidence="6 7">
    <location>
        <position position="104"/>
    </location>
</feature>
<dbReference type="GO" id="GO:0055086">
    <property type="term" value="P:nucleobase-containing small molecule metabolic process"/>
    <property type="evidence" value="ECO:0007669"/>
    <property type="project" value="UniProtKB-ARBA"/>
</dbReference>
<dbReference type="SUPFAM" id="SSF53927">
    <property type="entry name" value="Cytidine deaminase-like"/>
    <property type="match status" value="2"/>
</dbReference>
<name>A0A2U1TPG3_9GAMM</name>
<dbReference type="PIRSF" id="PIRSF006334">
    <property type="entry name" value="Cdd_plus_pseudo"/>
    <property type="match status" value="1"/>
</dbReference>
<dbReference type="RefSeq" id="WP_136168204.1">
    <property type="nucleotide sequence ID" value="NZ_KZ819093.1"/>
</dbReference>